<dbReference type="AlphaFoldDB" id="A0A564Z801"/>
<keyword evidence="2" id="KW-1185">Reference proteome</keyword>
<gene>
    <name evidence="1" type="ORF">WMSIL1_LOCUS13411</name>
</gene>
<organism evidence="1 2">
    <name type="scientific">Hymenolepis diminuta</name>
    <name type="common">Rat tapeworm</name>
    <dbReference type="NCBI Taxonomy" id="6216"/>
    <lineage>
        <taxon>Eukaryota</taxon>
        <taxon>Metazoa</taxon>
        <taxon>Spiralia</taxon>
        <taxon>Lophotrochozoa</taxon>
        <taxon>Platyhelminthes</taxon>
        <taxon>Cestoda</taxon>
        <taxon>Eucestoda</taxon>
        <taxon>Cyclophyllidea</taxon>
        <taxon>Hymenolepididae</taxon>
        <taxon>Hymenolepis</taxon>
    </lineage>
</organism>
<dbReference type="Proteomes" id="UP000321570">
    <property type="component" value="Unassembled WGS sequence"/>
</dbReference>
<dbReference type="EMBL" id="CABIJS010000696">
    <property type="protein sequence ID" value="VUZ55641.1"/>
    <property type="molecule type" value="Genomic_DNA"/>
</dbReference>
<sequence length="77" mass="8954">MNHVKPAYLDKFAIINATSVFPPYPPYPVKETKKPTPVTLSGRYLSFPDRYYILPSLNVEKRLESGRNSIENKRRRS</sequence>
<reference evidence="1 2" key="1">
    <citation type="submission" date="2019-07" db="EMBL/GenBank/DDBJ databases">
        <authorList>
            <person name="Jastrzebski P J."/>
            <person name="Paukszto L."/>
            <person name="Jastrzebski P J."/>
        </authorList>
    </citation>
    <scope>NUCLEOTIDE SEQUENCE [LARGE SCALE GENOMIC DNA]</scope>
    <source>
        <strain evidence="1 2">WMS-il1</strain>
    </source>
</reference>
<proteinExistence type="predicted"/>
<evidence type="ECO:0000313" key="1">
    <source>
        <dbReference type="EMBL" id="VUZ55641.1"/>
    </source>
</evidence>
<name>A0A564Z801_HYMDI</name>
<protein>
    <submittedName>
        <fullName evidence="1">Uncharacterized protein</fullName>
    </submittedName>
</protein>
<accession>A0A564Z801</accession>
<evidence type="ECO:0000313" key="2">
    <source>
        <dbReference type="Proteomes" id="UP000321570"/>
    </source>
</evidence>